<gene>
    <name evidence="2" type="ORF">JYZ213_LOCUS30628</name>
</gene>
<name>A0A815BFW5_9BILA</name>
<feature type="region of interest" description="Disordered" evidence="1">
    <location>
        <begin position="647"/>
        <end position="737"/>
    </location>
</feature>
<evidence type="ECO:0000313" key="3">
    <source>
        <dbReference type="Proteomes" id="UP000663845"/>
    </source>
</evidence>
<organism evidence="2 3">
    <name type="scientific">Adineta steineri</name>
    <dbReference type="NCBI Taxonomy" id="433720"/>
    <lineage>
        <taxon>Eukaryota</taxon>
        <taxon>Metazoa</taxon>
        <taxon>Spiralia</taxon>
        <taxon>Gnathifera</taxon>
        <taxon>Rotifera</taxon>
        <taxon>Eurotatoria</taxon>
        <taxon>Bdelloidea</taxon>
        <taxon>Adinetida</taxon>
        <taxon>Adinetidae</taxon>
        <taxon>Adineta</taxon>
    </lineage>
</organism>
<dbReference type="Proteomes" id="UP000663845">
    <property type="component" value="Unassembled WGS sequence"/>
</dbReference>
<reference evidence="2" key="1">
    <citation type="submission" date="2021-02" db="EMBL/GenBank/DDBJ databases">
        <authorList>
            <person name="Nowell W R."/>
        </authorList>
    </citation>
    <scope>NUCLEOTIDE SEQUENCE</scope>
</reference>
<dbReference type="EMBL" id="CAJNOG010000494">
    <property type="protein sequence ID" value="CAF1269800.1"/>
    <property type="molecule type" value="Genomic_DNA"/>
</dbReference>
<protein>
    <submittedName>
        <fullName evidence="2">Uncharacterized protein</fullName>
    </submittedName>
</protein>
<sequence>MSTTNLEDNTLITCDLCKRRYNIKVYERHISENQCIKRNNHRLLFESVKQRSVHVGDEIIPIQQQSKQKNNNFQIFNKQENKKQILPNHSKQNQEKPQKALPSNNRQRSLERARQLFQRRIKYKPPLIQKRSNLTKNFQTQHSSNNTINTQLLTKKPIQRLYSHERSPPPTTTFDDIPIEISAHRTVSKQPILTNKRPNFANSFRTQHSSNNVTNTQVVTKKSIQQLHAHERSPPPTTKFDDIPIEKSDHRTVSKQPILTDKRPNFANSFRTQHSSNNVINTQVVTKKSIQQLHAHERSPPPATKFKNDDVPIKVSDDSIYNRTVSEQPVVTHSPKIPIAHASITSKYQSNRADQTFSQEQVSSSPRTMRNVTTWTRLTKQSSPRNIISPIQIPTFHESSSASRYDRLSIPLNQNYDDDDEFERYSPTPPSTPKYHHDKTYIKQNFSIDEQLQNMIRPITYQTAKRSERQLQNEKSDNRIVSKQPILTDKQPNFANSFRTQHSSNNVINTQVVTKKSIQQLHAHERSPPPTIKFANDDVPIEKSDYSVYNRTVSKQPILTRKRSNFTNNSQAEHSFNNAINTQLLTKKPIQQLHTHERSSPPTTKFKNDDVPIKVSDDSIYNCTVSKQPVLTPSPKTPIAHASITSKYQSNRADQTFSQEQASSSPRTMRNATTWTRLTKQSSPRNTISPIQIPTFHESSSASRYDRISIPLNQNYDDDDEFERYSPTPPSTPKYQHHDKTYIKQNLSIDEQVQNMIRPITYQTAKRSERQLQNEIPINSPTKFHLPPINPSSYSKIRHHSTRNPSPWR</sequence>
<feature type="region of interest" description="Disordered" evidence="1">
    <location>
        <begin position="775"/>
        <end position="809"/>
    </location>
</feature>
<comment type="caution">
    <text evidence="2">The sequence shown here is derived from an EMBL/GenBank/DDBJ whole genome shotgun (WGS) entry which is preliminary data.</text>
</comment>
<proteinExistence type="predicted"/>
<accession>A0A815BFW5</accession>
<dbReference type="AlphaFoldDB" id="A0A815BFW5"/>
<feature type="region of interest" description="Disordered" evidence="1">
    <location>
        <begin position="89"/>
        <end position="110"/>
    </location>
</feature>
<evidence type="ECO:0000313" key="2">
    <source>
        <dbReference type="EMBL" id="CAF1269800.1"/>
    </source>
</evidence>
<evidence type="ECO:0000256" key="1">
    <source>
        <dbReference type="SAM" id="MobiDB-lite"/>
    </source>
</evidence>
<feature type="region of interest" description="Disordered" evidence="1">
    <location>
        <begin position="414"/>
        <end position="437"/>
    </location>
</feature>
<feature type="compositionally biased region" description="Polar residues" evidence="1">
    <location>
        <begin position="647"/>
        <end position="703"/>
    </location>
</feature>
<feature type="region of interest" description="Disordered" evidence="1">
    <location>
        <begin position="349"/>
        <end position="369"/>
    </location>
</feature>